<dbReference type="InterPro" id="IPR054491">
    <property type="entry name" value="MGH1-like_GH"/>
</dbReference>
<dbReference type="Gene3D" id="1.50.10.10">
    <property type="match status" value="1"/>
</dbReference>
<gene>
    <name evidence="3" type="ORF">HDIA_1004</name>
</gene>
<dbReference type="InterPro" id="IPR012341">
    <property type="entry name" value="6hp_glycosidase-like_sf"/>
</dbReference>
<dbReference type="OrthoDB" id="9759959at2"/>
<evidence type="ECO:0000313" key="4">
    <source>
        <dbReference type="Proteomes" id="UP000223606"/>
    </source>
</evidence>
<evidence type="ECO:0000259" key="2">
    <source>
        <dbReference type="Pfam" id="PF22422"/>
    </source>
</evidence>
<dbReference type="RefSeq" id="WP_157775323.1">
    <property type="nucleotide sequence ID" value="NZ_LT960614.1"/>
</dbReference>
<dbReference type="InterPro" id="IPR008928">
    <property type="entry name" value="6-hairpin_glycosidase_sf"/>
</dbReference>
<protein>
    <submittedName>
        <fullName evidence="3">Amylo-alpha-1,6-glucosidase</fullName>
    </submittedName>
</protein>
<feature type="domain" description="Putative glycogen debranching enzyme N-terminal" evidence="1">
    <location>
        <begin position="31"/>
        <end position="222"/>
    </location>
</feature>
<dbReference type="SUPFAM" id="SSF48208">
    <property type="entry name" value="Six-hairpin glycosidases"/>
    <property type="match status" value="1"/>
</dbReference>
<reference evidence="4" key="1">
    <citation type="submission" date="2017-09" db="EMBL/GenBank/DDBJ databases">
        <title>Genome sequence of Nannocystis excedens DSM 71.</title>
        <authorList>
            <person name="Blom J."/>
        </authorList>
    </citation>
    <scope>NUCLEOTIDE SEQUENCE [LARGE SCALE GENOMIC DNA]</scope>
    <source>
        <strain evidence="4">type strain: E19</strain>
    </source>
</reference>
<evidence type="ECO:0000313" key="3">
    <source>
        <dbReference type="EMBL" id="SON54545.1"/>
    </source>
</evidence>
<name>A0A2C9D4W7_9HYPH</name>
<dbReference type="KEGG" id="hdi:HDIA_1004"/>
<dbReference type="Proteomes" id="UP000223606">
    <property type="component" value="Chromosome 1"/>
</dbReference>
<dbReference type="GO" id="GO:0005975">
    <property type="term" value="P:carbohydrate metabolic process"/>
    <property type="evidence" value="ECO:0007669"/>
    <property type="project" value="InterPro"/>
</dbReference>
<accession>A0A2C9D4W7</accession>
<proteinExistence type="predicted"/>
<keyword evidence="4" id="KW-1185">Reference proteome</keyword>
<organism evidence="3 4">
    <name type="scientific">Hartmannibacter diazotrophicus</name>
    <dbReference type="NCBI Taxonomy" id="1482074"/>
    <lineage>
        <taxon>Bacteria</taxon>
        <taxon>Pseudomonadati</taxon>
        <taxon>Pseudomonadota</taxon>
        <taxon>Alphaproteobacteria</taxon>
        <taxon>Hyphomicrobiales</taxon>
        <taxon>Pleomorphomonadaceae</taxon>
        <taxon>Hartmannibacter</taxon>
    </lineage>
</organism>
<dbReference type="AlphaFoldDB" id="A0A2C9D4W7"/>
<dbReference type="Pfam" id="PF14742">
    <property type="entry name" value="GDE_N_bis"/>
    <property type="match status" value="1"/>
</dbReference>
<sequence length="728" mass="80601">MNKASRDWSDVPCEPDVPVRMSLVESTHFTLKEGDAFVVLDQYGDCGLVPGGPDGLYFHDTRHLSRFELLVEGQRPLLLGSRIRDDNAVLCVDLTNPDFGPANAPTIAHNLIVLDRTKFLWDGACFERIGIRNYGSRRLEFELEIRFAADFHDLFEVRGATRQAHGKTSVRIATDNRVEYEYSGLDDIRRHTCLSFEPKPGRIEPHRAVFRIALEAGAKTKVLAVVDCGEERRIEPANFRHALLAKRRQLHAIRNSAVTITSSNRLFNRVTARSASDLTMLLTRTEQGLYPYAGIPWFSTVFGRDGIITAMLTLWTNPAVGLGVLRHLAATQATTIDAVADAQPGKILHESRNSEMARLGEVPFGRYYGTIDATPLFVLLAGLYFQRTGDLDTMRSLWGNILAALEWCDRYGDADQDGFVEYHRMTEMGLSNQGWKDSDDAIFHADGSPAEGPIALCEVQSYLYAAKKAIAVVAEHLGHETLAAALLQQADHLRERFETAFWCPEINMYALALDGEKRPCKVRSSNAGHALFCGIATDEHAKATAETMMGADFFSGWGIRTIARGEANFNPISYHNGSIWPHDNALIGAGFARYGLKQHTARILGALVDAAGYWELQRIPELFCGFRRRPHQGPTAYPVACAPQAWATVAPLSLLASCLGLTMDHLGNEIRFDAPVLPHFLDDVRLGGLKLGNSAMDLLVERRDAAISVRVADTSGDESIVVKIRGKR</sequence>
<dbReference type="EMBL" id="LT960614">
    <property type="protein sequence ID" value="SON54545.1"/>
    <property type="molecule type" value="Genomic_DNA"/>
</dbReference>
<evidence type="ECO:0000259" key="1">
    <source>
        <dbReference type="Pfam" id="PF14742"/>
    </source>
</evidence>
<feature type="domain" description="Mannosylglycerate hydrolase MGH1-like glycoside hydrolase" evidence="2">
    <location>
        <begin position="371"/>
        <end position="612"/>
    </location>
</feature>
<dbReference type="Pfam" id="PF22422">
    <property type="entry name" value="MGH1-like_GH"/>
    <property type="match status" value="1"/>
</dbReference>
<dbReference type="InterPro" id="IPR032856">
    <property type="entry name" value="GDE_N_bis"/>
</dbReference>